<evidence type="ECO:0000259" key="15">
    <source>
        <dbReference type="Pfam" id="PF00694"/>
    </source>
</evidence>
<dbReference type="NCBIfam" id="NF005558">
    <property type="entry name" value="PRK07229.1"/>
    <property type="match status" value="1"/>
</dbReference>
<evidence type="ECO:0000256" key="9">
    <source>
        <dbReference type="ARBA" id="ARBA00023014"/>
    </source>
</evidence>
<evidence type="ECO:0000256" key="8">
    <source>
        <dbReference type="ARBA" id="ARBA00023004"/>
    </source>
</evidence>
<dbReference type="SUPFAM" id="SSF53732">
    <property type="entry name" value="Aconitase iron-sulfur domain"/>
    <property type="match status" value="1"/>
</dbReference>
<keyword evidence="9" id="KW-0411">Iron-sulfur</keyword>
<evidence type="ECO:0000256" key="7">
    <source>
        <dbReference type="ARBA" id="ARBA00022946"/>
    </source>
</evidence>
<dbReference type="Gene3D" id="3.40.1060.10">
    <property type="entry name" value="Aconitase, Domain 2"/>
    <property type="match status" value="1"/>
</dbReference>
<dbReference type="PROSITE" id="PS00450">
    <property type="entry name" value="ACONITASE_1"/>
    <property type="match status" value="1"/>
</dbReference>
<dbReference type="SUPFAM" id="SSF52016">
    <property type="entry name" value="LeuD/IlvD-like"/>
    <property type="match status" value="1"/>
</dbReference>
<keyword evidence="7" id="KW-0809">Transit peptide</keyword>
<dbReference type="InterPro" id="IPR018136">
    <property type="entry name" value="Aconitase_4Fe-4S_BS"/>
</dbReference>
<keyword evidence="6" id="KW-0479">Metal-binding</keyword>
<dbReference type="GO" id="GO:0006099">
    <property type="term" value="P:tricarboxylic acid cycle"/>
    <property type="evidence" value="ECO:0007669"/>
    <property type="project" value="UniProtKB-UniPathway"/>
</dbReference>
<organism evidence="16 17">
    <name type="scientific">Pandoraea aquatica</name>
    <dbReference type="NCBI Taxonomy" id="2508290"/>
    <lineage>
        <taxon>Bacteria</taxon>
        <taxon>Pseudomonadati</taxon>
        <taxon>Pseudomonadota</taxon>
        <taxon>Betaproteobacteria</taxon>
        <taxon>Burkholderiales</taxon>
        <taxon>Burkholderiaceae</taxon>
        <taxon>Pandoraea</taxon>
    </lineage>
</organism>
<dbReference type="Gene3D" id="3.20.19.10">
    <property type="entry name" value="Aconitase, domain 4"/>
    <property type="match status" value="1"/>
</dbReference>
<dbReference type="FunFam" id="3.30.499.10:FF:000004">
    <property type="entry name" value="Aconitate hydratase, mitochondrial"/>
    <property type="match status" value="1"/>
</dbReference>
<dbReference type="InterPro" id="IPR050926">
    <property type="entry name" value="Aconitase/IPM_isomerase"/>
</dbReference>
<dbReference type="OrthoDB" id="9764318at2"/>
<evidence type="ECO:0000256" key="6">
    <source>
        <dbReference type="ARBA" id="ARBA00022723"/>
    </source>
</evidence>
<comment type="pathway">
    <text evidence="2">Carbohydrate metabolism; tricarboxylic acid cycle; isocitrate from oxaloacetate: step 2/2.</text>
</comment>
<dbReference type="InterPro" id="IPR015928">
    <property type="entry name" value="Aconitase/3IPM_dehydase_swvl"/>
</dbReference>
<evidence type="ECO:0000256" key="10">
    <source>
        <dbReference type="ARBA" id="ARBA00023239"/>
    </source>
</evidence>
<evidence type="ECO:0000256" key="5">
    <source>
        <dbReference type="ARBA" id="ARBA00022485"/>
    </source>
</evidence>
<dbReference type="InterPro" id="IPR001030">
    <property type="entry name" value="Acoase/IPM_deHydtase_lsu_aba"/>
</dbReference>
<dbReference type="GO" id="GO:0051539">
    <property type="term" value="F:4 iron, 4 sulfur cluster binding"/>
    <property type="evidence" value="ECO:0007669"/>
    <property type="project" value="UniProtKB-KW"/>
</dbReference>
<gene>
    <name evidence="16" type="ORF">PAQ31011_00363</name>
</gene>
<dbReference type="InterPro" id="IPR036008">
    <property type="entry name" value="Aconitase_4Fe-4S_dom"/>
</dbReference>
<dbReference type="AlphaFoldDB" id="A0A5E4RSB1"/>
<evidence type="ECO:0000256" key="11">
    <source>
        <dbReference type="ARBA" id="ARBA00023501"/>
    </source>
</evidence>
<dbReference type="Pfam" id="PF00694">
    <property type="entry name" value="Aconitase_C"/>
    <property type="match status" value="1"/>
</dbReference>
<comment type="cofactor">
    <cofactor evidence="1">
        <name>[4Fe-4S] cluster</name>
        <dbReference type="ChEBI" id="CHEBI:49883"/>
    </cofactor>
</comment>
<evidence type="ECO:0000256" key="1">
    <source>
        <dbReference type="ARBA" id="ARBA00001966"/>
    </source>
</evidence>
<accession>A0A5E4RSB1</accession>
<protein>
    <recommendedName>
        <fullName evidence="4">Aconitate hydratase A</fullName>
        <ecNumber evidence="3">4.2.1.3</ecNumber>
    </recommendedName>
    <alternativeName>
        <fullName evidence="13">Iron-responsive protein-like</fullName>
    </alternativeName>
    <alternativeName>
        <fullName evidence="12">RNA-binding protein</fullName>
    </alternativeName>
</protein>
<evidence type="ECO:0000256" key="3">
    <source>
        <dbReference type="ARBA" id="ARBA00012926"/>
    </source>
</evidence>
<proteinExistence type="predicted"/>
<dbReference type="EC" id="4.2.1.3" evidence="3"/>
<dbReference type="FunFam" id="3.40.1060.10:FF:000001">
    <property type="entry name" value="Aconitate hydratase, mitochondrial"/>
    <property type="match status" value="1"/>
</dbReference>
<dbReference type="FunFam" id="3.20.19.10:FF:000002">
    <property type="entry name" value="Aconitate hydratase, mitochondrial"/>
    <property type="match status" value="1"/>
</dbReference>
<dbReference type="RefSeq" id="WP_150574210.1">
    <property type="nucleotide sequence ID" value="NZ_CABPSN010000001.1"/>
</dbReference>
<dbReference type="InterPro" id="IPR000573">
    <property type="entry name" value="AconitaseA/IPMdHydase_ssu_swvl"/>
</dbReference>
<dbReference type="InterPro" id="IPR006248">
    <property type="entry name" value="Aconitase_mito-like"/>
</dbReference>
<dbReference type="InterPro" id="IPR015931">
    <property type="entry name" value="Acnase/IPM_dHydase_lsu_aba_1/3"/>
</dbReference>
<dbReference type="Gene3D" id="3.30.499.10">
    <property type="entry name" value="Aconitase, domain 3"/>
    <property type="match status" value="2"/>
</dbReference>
<dbReference type="PANTHER" id="PTHR43160">
    <property type="entry name" value="ACONITATE HYDRATASE B"/>
    <property type="match status" value="1"/>
</dbReference>
<dbReference type="PROSITE" id="PS01244">
    <property type="entry name" value="ACONITASE_2"/>
    <property type="match status" value="1"/>
</dbReference>
<dbReference type="UniPathway" id="UPA00223">
    <property type="reaction ID" value="UER00718"/>
</dbReference>
<evidence type="ECO:0000256" key="4">
    <source>
        <dbReference type="ARBA" id="ARBA00019378"/>
    </source>
</evidence>
<dbReference type="EMBL" id="CABPSN010000001">
    <property type="protein sequence ID" value="VVD66320.1"/>
    <property type="molecule type" value="Genomic_DNA"/>
</dbReference>
<dbReference type="PANTHER" id="PTHR43160:SF4">
    <property type="entry name" value="ACONITATE HYDRATASE B"/>
    <property type="match status" value="1"/>
</dbReference>
<keyword evidence="5" id="KW-0004">4Fe-4S</keyword>
<feature type="domain" description="Aconitase A/isopropylmalate dehydratase small subunit swivel" evidence="15">
    <location>
        <begin position="568"/>
        <end position="698"/>
    </location>
</feature>
<comment type="catalytic activity">
    <reaction evidence="11">
        <text>citrate = D-threo-isocitrate</text>
        <dbReference type="Rhea" id="RHEA:10336"/>
        <dbReference type="ChEBI" id="CHEBI:15562"/>
        <dbReference type="ChEBI" id="CHEBI:16947"/>
        <dbReference type="EC" id="4.2.1.3"/>
    </reaction>
</comment>
<keyword evidence="17" id="KW-1185">Reference proteome</keyword>
<dbReference type="Pfam" id="PF00330">
    <property type="entry name" value="Aconitase"/>
    <property type="match status" value="1"/>
</dbReference>
<evidence type="ECO:0000256" key="12">
    <source>
        <dbReference type="ARBA" id="ARBA00031081"/>
    </source>
</evidence>
<evidence type="ECO:0000313" key="16">
    <source>
        <dbReference type="EMBL" id="VVD66320.1"/>
    </source>
</evidence>
<dbReference type="PRINTS" id="PR00415">
    <property type="entry name" value="ACONITASE"/>
</dbReference>
<evidence type="ECO:0000313" key="17">
    <source>
        <dbReference type="Proteomes" id="UP000366819"/>
    </source>
</evidence>
<evidence type="ECO:0000256" key="2">
    <source>
        <dbReference type="ARBA" id="ARBA00004717"/>
    </source>
</evidence>
<name>A0A5E4RSB1_9BURK</name>
<dbReference type="GO" id="GO:0046872">
    <property type="term" value="F:metal ion binding"/>
    <property type="evidence" value="ECO:0007669"/>
    <property type="project" value="UniProtKB-KW"/>
</dbReference>
<dbReference type="GO" id="GO:0003994">
    <property type="term" value="F:aconitate hydratase activity"/>
    <property type="evidence" value="ECO:0007669"/>
    <property type="project" value="UniProtKB-EC"/>
</dbReference>
<reference evidence="16 17" key="1">
    <citation type="submission" date="2019-08" db="EMBL/GenBank/DDBJ databases">
        <authorList>
            <person name="Peeters C."/>
        </authorList>
    </citation>
    <scope>NUCLEOTIDE SEQUENCE [LARGE SCALE GENOMIC DNA]</scope>
    <source>
        <strain evidence="16 17">LMG 31011</strain>
    </source>
</reference>
<dbReference type="InterPro" id="IPR015932">
    <property type="entry name" value="Aconitase_dom2"/>
</dbReference>
<keyword evidence="10" id="KW-0456">Lyase</keyword>
<feature type="domain" description="Aconitase/3-isopropylmalate dehydratase large subunit alpha/beta/alpha" evidence="14">
    <location>
        <begin position="57"/>
        <end position="488"/>
    </location>
</feature>
<sequence length="767" mass="81527">MSQFLSPEALARLYAAMADKLAIVRRRLGHPLTLSESVLLGHLTDPETQPLVPGKSYLALGVDRVMFQDVLGQTGMLQFMQTGRERVAVSASIHCDHLIQARVEGRADLKASVDENYEVYAFLRSAAAKYGLGFWEPGAGIIHQVVLENYAFPGALMIGTDSHTPNAGGLGACAVGVGGADAVEALAGLPWEVLYPKRIAVYLTGSLGGWTAPKDVILRVAGELTVSGGTNAIVEYIGPGARTISATGKATITNMGAELGATTSMFPADARMLDYLRASGRADLVPVIEANLALLAPDPEVEADPEAFYDRVIRIDLSTLEPHVVGPHSPDRARTVAQLAAQMKTAAESHGFDTGDVQTDAISAALIGSCTNSSYEDMSRAADVARQAQAHGLKATVPFMVTPGSEQVRATIERDGQLTELSSMGGTVLANACGPCIGQWRREAAAVASPNTIVTSYNRNFPRRNDGSANTVNLIASPEIVTAWALAGRISFDPQRDTLTAPDGTAFRLTPPAVAPEVPPLGFTRGATHYIAPPDDGRAVTISVDPASERIQVLRPWPAWNGKDPKGMPLLIKTKGKTTTDHISPAGPWLKLRGHLERFSDNLLIGGTNAFTGETGTTTDWLNGEAGVTPAQAARAYRAAGVPWVIVGDFNYGEGSSREHAALSPRLLGGMAVIARSFARIHETNLKKQGLLALTFANADDYERVRADDRIDLVGLTDLAPGREVQCVLHHVDGTQETVALKHSYSDVQLAWFRAGSALNVVPKSAH</sequence>
<dbReference type="Proteomes" id="UP000366819">
    <property type="component" value="Unassembled WGS sequence"/>
</dbReference>
<evidence type="ECO:0000256" key="13">
    <source>
        <dbReference type="ARBA" id="ARBA00031977"/>
    </source>
</evidence>
<dbReference type="NCBIfam" id="TIGR01340">
    <property type="entry name" value="aconitase_mito"/>
    <property type="match status" value="1"/>
</dbReference>
<evidence type="ECO:0000259" key="14">
    <source>
        <dbReference type="Pfam" id="PF00330"/>
    </source>
</evidence>
<keyword evidence="8" id="KW-0408">Iron</keyword>